<reference evidence="13 14" key="1">
    <citation type="submission" date="2016-09" db="EMBL/GenBank/DDBJ databases">
        <title>Aspergillus awamori IFM 58123T.</title>
        <authorList>
            <person name="Kusuya Y."/>
            <person name="Shimizu M."/>
            <person name="Takahashi H."/>
            <person name="Yaguchi T."/>
        </authorList>
    </citation>
    <scope>NUCLEOTIDE SEQUENCE [LARGE SCALE GENOMIC DNA]</scope>
    <source>
        <strain evidence="13 14">IFM 58123</strain>
    </source>
</reference>
<organism evidence="13 14">
    <name type="scientific">Aspergillus awamori</name>
    <name type="common">Black koji mold</name>
    <dbReference type="NCBI Taxonomy" id="105351"/>
    <lineage>
        <taxon>Eukaryota</taxon>
        <taxon>Fungi</taxon>
        <taxon>Dikarya</taxon>
        <taxon>Ascomycota</taxon>
        <taxon>Pezizomycotina</taxon>
        <taxon>Eurotiomycetes</taxon>
        <taxon>Eurotiomycetidae</taxon>
        <taxon>Eurotiales</taxon>
        <taxon>Aspergillaceae</taxon>
        <taxon>Aspergillus</taxon>
    </lineage>
</organism>
<dbReference type="PROSITE" id="PS00463">
    <property type="entry name" value="ZN2_CY6_FUNGAL_1"/>
    <property type="match status" value="1"/>
</dbReference>
<feature type="transmembrane region" description="Helical" evidence="11">
    <location>
        <begin position="229"/>
        <end position="248"/>
    </location>
</feature>
<dbReference type="Pfam" id="PF07690">
    <property type="entry name" value="MFS_1"/>
    <property type="match status" value="2"/>
</dbReference>
<evidence type="ECO:0000256" key="1">
    <source>
        <dbReference type="ARBA" id="ARBA00004141"/>
    </source>
</evidence>
<evidence type="ECO:0000256" key="9">
    <source>
        <dbReference type="ARBA" id="ARBA00023163"/>
    </source>
</evidence>
<evidence type="ECO:0000256" key="4">
    <source>
        <dbReference type="ARBA" id="ARBA00022723"/>
    </source>
</evidence>
<evidence type="ECO:0000256" key="10">
    <source>
        <dbReference type="ARBA" id="ARBA00023242"/>
    </source>
</evidence>
<dbReference type="GO" id="GO:0022857">
    <property type="term" value="F:transmembrane transporter activity"/>
    <property type="evidence" value="ECO:0007669"/>
    <property type="project" value="InterPro"/>
</dbReference>
<dbReference type="Pfam" id="PF04082">
    <property type="entry name" value="Fungal_trans"/>
    <property type="match status" value="1"/>
</dbReference>
<evidence type="ECO:0000256" key="2">
    <source>
        <dbReference type="ARBA" id="ARBA00022448"/>
    </source>
</evidence>
<dbReference type="InterPro" id="IPR036259">
    <property type="entry name" value="MFS_trans_sf"/>
</dbReference>
<comment type="subcellular location">
    <subcellularLocation>
        <location evidence="1">Membrane</location>
        <topology evidence="1">Multi-pass membrane protein</topology>
    </subcellularLocation>
</comment>
<feature type="transmembrane region" description="Helical" evidence="11">
    <location>
        <begin position="198"/>
        <end position="217"/>
    </location>
</feature>
<dbReference type="GO" id="GO:0006351">
    <property type="term" value="P:DNA-templated transcription"/>
    <property type="evidence" value="ECO:0007669"/>
    <property type="project" value="InterPro"/>
</dbReference>
<keyword evidence="3 11" id="KW-0812">Transmembrane</keyword>
<dbReference type="InterPro" id="IPR001138">
    <property type="entry name" value="Zn2Cys6_DnaBD"/>
</dbReference>
<feature type="transmembrane region" description="Helical" evidence="11">
    <location>
        <begin position="296"/>
        <end position="316"/>
    </location>
</feature>
<evidence type="ECO:0000256" key="7">
    <source>
        <dbReference type="ARBA" id="ARBA00023125"/>
    </source>
</evidence>
<keyword evidence="6" id="KW-0805">Transcription regulation</keyword>
<evidence type="ECO:0000256" key="5">
    <source>
        <dbReference type="ARBA" id="ARBA00022989"/>
    </source>
</evidence>
<feature type="domain" description="Zn(2)-C6 fungal-type" evidence="12">
    <location>
        <begin position="602"/>
        <end position="631"/>
    </location>
</feature>
<dbReference type="SUPFAM" id="SSF103473">
    <property type="entry name" value="MFS general substrate transporter"/>
    <property type="match status" value="1"/>
</dbReference>
<dbReference type="PANTHER" id="PTHR43791">
    <property type="entry name" value="PERMEASE-RELATED"/>
    <property type="match status" value="1"/>
</dbReference>
<evidence type="ECO:0000259" key="12">
    <source>
        <dbReference type="PROSITE" id="PS50048"/>
    </source>
</evidence>
<evidence type="ECO:0000256" key="3">
    <source>
        <dbReference type="ARBA" id="ARBA00022692"/>
    </source>
</evidence>
<feature type="transmembrane region" description="Helical" evidence="11">
    <location>
        <begin position="116"/>
        <end position="146"/>
    </location>
</feature>
<dbReference type="Gene3D" id="4.10.240.10">
    <property type="entry name" value="Zn(2)-C6 fungal-type DNA-binding domain"/>
    <property type="match status" value="1"/>
</dbReference>
<keyword evidence="7" id="KW-0238">DNA-binding</keyword>
<dbReference type="CDD" id="cd12148">
    <property type="entry name" value="fungal_TF_MHR"/>
    <property type="match status" value="1"/>
</dbReference>
<dbReference type="GO" id="GO:0016020">
    <property type="term" value="C:membrane"/>
    <property type="evidence" value="ECO:0007669"/>
    <property type="project" value="UniProtKB-SubCell"/>
</dbReference>
<keyword evidence="5 11" id="KW-1133">Transmembrane helix</keyword>
<feature type="transmembrane region" description="Helical" evidence="11">
    <location>
        <begin position="167"/>
        <end position="186"/>
    </location>
</feature>
<proteinExistence type="predicted"/>
<dbReference type="GO" id="GO:0000981">
    <property type="term" value="F:DNA-binding transcription factor activity, RNA polymerase II-specific"/>
    <property type="evidence" value="ECO:0007669"/>
    <property type="project" value="InterPro"/>
</dbReference>
<feature type="transmembrane region" description="Helical" evidence="11">
    <location>
        <begin position="444"/>
        <end position="465"/>
    </location>
</feature>
<dbReference type="InterPro" id="IPR007219">
    <property type="entry name" value="XnlR_reg_dom"/>
</dbReference>
<keyword evidence="10" id="KW-0539">Nucleus</keyword>
<dbReference type="GO" id="GO:0008270">
    <property type="term" value="F:zinc ion binding"/>
    <property type="evidence" value="ECO:0007669"/>
    <property type="project" value="InterPro"/>
</dbReference>
<evidence type="ECO:0000256" key="8">
    <source>
        <dbReference type="ARBA" id="ARBA00023136"/>
    </source>
</evidence>
<feature type="transmembrane region" description="Helical" evidence="11">
    <location>
        <begin position="409"/>
        <end position="432"/>
    </location>
</feature>
<keyword evidence="14" id="KW-1185">Reference proteome</keyword>
<dbReference type="CDD" id="cd00067">
    <property type="entry name" value="GAL4"/>
    <property type="match status" value="1"/>
</dbReference>
<sequence>MAPNHSNLGLEEADNEKIDSDLRQLEAVHDTHFYNIDHEIEKKVVRKLDCVILPLMVLVYFFQYLDKQTINQAAIFGLRDDLKLTGQEYSWAVSLFYLGQLCSEYPAAIMLSRFPITIYVGVTIVLWGGVNMCLAAVHNFAGLAAVRFFLGFSEGKTYFIDHPLPRLSILLGTVSPAFIIITSIWYKRQEHPIRVATWVSMNGIANIIGALMMYGIGKGNMSLAPWRSLFLICGGLTSATGLLFIFLMPRDTTTAWFLSPREREVATQRMAIDRATRDHAVFNKAQLKEALLSPMTWIYCLMGICITLTTPIMKVCQPPLTSMFKVLTYSLPTQKYSSTVIHGFGYSTYKTMLVGTPAGAFNFITVWIGAIIPRILPGTRVYTAIGLSIVPLLGSILLMTLPYSGGADWGIVVATWLGGCSSSLISSAASIIASNVKGNTKKSIVSTAFFVAYCVGCIVSPQAWTEDDAPRYTKGCILSIAAMACLIFTFVFYVIMVKRLNRRRDQNARDGYIEYMVDRGDGGGRMGVSVDSDQTDVEDKAFRCFQVLSCNVFTASSSSSSGHVSLASLLKSWDVVFNFTVLLQMADAISPAQPSGWRIPKACQECRKRKIKCNGVNPCKTCQLRHTPCIYREVIRQRKKKHQYTDAPANDEYPSNGATRAEYGARQQSPGAMQPARRRNASVSLTFNNSVSATHMASPSCKVQLYYGSTSHFALMHEIYRGLVSGNQSAETEEPQGEVEEAGAGLDMFSFRRIFFGTQAESHDSNKALNGPDANVLFLPYDLAKNFLERFLATLYHLVPFWPKEAFYQQLDQLYRLTPDSRSDKWARSLLLLGLATGSLGTQHHSWGDILYERVKASISSLDNVVNLQTHAHFQNEQGRPNSAFLLMGAAARKAISAGLHKEAPAESNDAADSVEERRCTFWSLYFYEVWTCFHLGRPRSLSAKDIGIALPKDPFLQVLVHLSKIFSRSADEMYGRRHESLLQMWKIAKSISDDMRCYDSKMQHALGFGLDKPVQQGSLGVRQTILITLYYHTILLTFRPFLIFRGRWQHDMKMSSQRPGHSTAKGPTEIPTWLNEACNQALSAACRTIHHLYEASIYNELVRELRYHGYFLGSSSFALIYDLMHGENLASTHLPWIHAALQGLSSMRYGEPISSSMSAIQTVLRKLNPSYEWSPDTMLKGDSYNIDQNASAVRRYPSNISHQPQGPIPDPLQSDLAAGGLSMLSDFQGNSLQDGLRMPSGSLGSGEDLLDFTQSDMGWDFDFSTMDLEAFFSINPTLDPPLF</sequence>
<gene>
    <name evidence="13" type="ORF">AAWM_04839</name>
</gene>
<feature type="transmembrane region" description="Helical" evidence="11">
    <location>
        <begin position="477"/>
        <end position="496"/>
    </location>
</feature>
<protein>
    <submittedName>
        <fullName evidence="13">Uncharacterized transporter C417.10</fullName>
    </submittedName>
</protein>
<keyword evidence="9" id="KW-0804">Transcription</keyword>
<keyword evidence="2" id="KW-0813">Transport</keyword>
<dbReference type="EMBL" id="BDHI01000014">
    <property type="protein sequence ID" value="GCB21954.1"/>
    <property type="molecule type" value="Genomic_DNA"/>
</dbReference>
<evidence type="ECO:0000313" key="13">
    <source>
        <dbReference type="EMBL" id="GCB21954.1"/>
    </source>
</evidence>
<dbReference type="SUPFAM" id="SSF57701">
    <property type="entry name" value="Zn2/Cys6 DNA-binding domain"/>
    <property type="match status" value="1"/>
</dbReference>
<evidence type="ECO:0000313" key="14">
    <source>
        <dbReference type="Proteomes" id="UP000286921"/>
    </source>
</evidence>
<dbReference type="Proteomes" id="UP000286921">
    <property type="component" value="Unassembled WGS sequence"/>
</dbReference>
<keyword evidence="8 11" id="KW-0472">Membrane</keyword>
<dbReference type="SMART" id="SM00906">
    <property type="entry name" value="Fungal_trans"/>
    <property type="match status" value="1"/>
</dbReference>
<name>A0A401KRP0_ASPAW</name>
<feature type="transmembrane region" description="Helical" evidence="11">
    <location>
        <begin position="381"/>
        <end position="403"/>
    </location>
</feature>
<dbReference type="GO" id="GO:0003677">
    <property type="term" value="F:DNA binding"/>
    <property type="evidence" value="ECO:0007669"/>
    <property type="project" value="UniProtKB-KW"/>
</dbReference>
<dbReference type="SMART" id="SM00066">
    <property type="entry name" value="GAL4"/>
    <property type="match status" value="1"/>
</dbReference>
<accession>A0A401KRP0</accession>
<keyword evidence="4" id="KW-0479">Metal-binding</keyword>
<dbReference type="Pfam" id="PF00172">
    <property type="entry name" value="Zn_clus"/>
    <property type="match status" value="1"/>
</dbReference>
<evidence type="ECO:0000256" key="11">
    <source>
        <dbReference type="SAM" id="Phobius"/>
    </source>
</evidence>
<evidence type="ECO:0000256" key="6">
    <source>
        <dbReference type="ARBA" id="ARBA00023015"/>
    </source>
</evidence>
<dbReference type="PROSITE" id="PS50048">
    <property type="entry name" value="ZN2_CY6_FUNGAL_2"/>
    <property type="match status" value="1"/>
</dbReference>
<comment type="caution">
    <text evidence="13">The sequence shown here is derived from an EMBL/GenBank/DDBJ whole genome shotgun (WGS) entry which is preliminary data.</text>
</comment>
<dbReference type="InterPro" id="IPR011701">
    <property type="entry name" value="MFS"/>
</dbReference>
<dbReference type="Gene3D" id="1.20.1250.20">
    <property type="entry name" value="MFS general substrate transporter like domains"/>
    <property type="match status" value="1"/>
</dbReference>
<dbReference type="PANTHER" id="PTHR43791:SF103">
    <property type="entry name" value="MAJOR FACILITATOR SUPERFAMILY (MFS) PROFILE DOMAIN-CONTAINING PROTEIN-RELATED"/>
    <property type="match status" value="1"/>
</dbReference>
<dbReference type="InterPro" id="IPR036864">
    <property type="entry name" value="Zn2-C6_fun-type_DNA-bd_sf"/>
</dbReference>